<dbReference type="Gene3D" id="3.40.720.10">
    <property type="entry name" value="Alkaline Phosphatase, subunit A"/>
    <property type="match status" value="1"/>
</dbReference>
<dbReference type="NCBIfam" id="TIGR02335">
    <property type="entry name" value="hydr_PhnA"/>
    <property type="match status" value="1"/>
</dbReference>
<protein>
    <submittedName>
        <fullName evidence="1">Phosphonoacetate hydrolase</fullName>
    </submittedName>
</protein>
<evidence type="ECO:0000313" key="1">
    <source>
        <dbReference type="EMBL" id="CCJ54350.1"/>
    </source>
</evidence>
<proteinExistence type="predicted"/>
<evidence type="ECO:0000313" key="2">
    <source>
        <dbReference type="Proteomes" id="UP000007564"/>
    </source>
</evidence>
<dbReference type="EMBL" id="HE965806">
    <property type="protein sequence ID" value="CCJ54350.1"/>
    <property type="molecule type" value="Genomic_DNA"/>
</dbReference>
<gene>
    <name evidence="1" type="primary">phnA</name>
    <name evidence="1" type="ORF">BN112_2433</name>
</gene>
<organism evidence="1 2">
    <name type="scientific">Bordetella bronchiseptica 253</name>
    <dbReference type="NCBI Taxonomy" id="568707"/>
    <lineage>
        <taxon>Bacteria</taxon>
        <taxon>Pseudomonadati</taxon>
        <taxon>Pseudomonadota</taxon>
        <taxon>Betaproteobacteria</taxon>
        <taxon>Burkholderiales</taxon>
        <taxon>Alcaligenaceae</taxon>
        <taxon>Bordetella</taxon>
    </lineage>
</organism>
<name>A0A0C6P4F1_BORBO</name>
<dbReference type="SUPFAM" id="SSF53649">
    <property type="entry name" value="Alkaline phosphatase-like"/>
    <property type="match status" value="1"/>
</dbReference>
<dbReference type="CDD" id="cd16018">
    <property type="entry name" value="Enpp"/>
    <property type="match status" value="1"/>
</dbReference>
<dbReference type="InterPro" id="IPR002591">
    <property type="entry name" value="Phosphodiest/P_Trfase"/>
</dbReference>
<keyword evidence="1" id="KW-0378">Hydrolase</keyword>
<dbReference type="GeneID" id="56480321"/>
<dbReference type="RefSeq" id="WP_003808715.1">
    <property type="nucleotide sequence ID" value="NC_019382.1"/>
</dbReference>
<dbReference type="OrthoDB" id="9771966at2"/>
<dbReference type="Pfam" id="PF01663">
    <property type="entry name" value="Phosphodiest"/>
    <property type="match status" value="1"/>
</dbReference>
<dbReference type="Gene3D" id="3.30.1360.110">
    <property type="entry name" value="Domain 2, Phosphonoacetate Hydrolase"/>
    <property type="match status" value="1"/>
</dbReference>
<dbReference type="GO" id="GO:0047400">
    <property type="term" value="F:phosphonoacetate hydrolase activity"/>
    <property type="evidence" value="ECO:0007669"/>
    <property type="project" value="InterPro"/>
</dbReference>
<dbReference type="Proteomes" id="UP000007564">
    <property type="component" value="Chromosome"/>
</dbReference>
<dbReference type="InterPro" id="IPR017850">
    <property type="entry name" value="Alkaline_phosphatase_core_sf"/>
</dbReference>
<reference evidence="1 2" key="1">
    <citation type="journal article" date="2012" name="BMC Genomics">
        <title>Comparative genomics of the classical Bordetella subspecies: the evolution and exchange of virulence-associated diversity amongst closely related pathogens.</title>
        <authorList>
            <person name="Park J."/>
            <person name="Zhang Y."/>
            <person name="Buboltz A.M."/>
            <person name="Zhang X."/>
            <person name="Schuster S.C."/>
            <person name="Ahuja U."/>
            <person name="Liu M."/>
            <person name="Miller J.F."/>
            <person name="Sebaihia M."/>
            <person name="Bentley S.D."/>
            <person name="Parkhill J."/>
            <person name="Harvill E.T."/>
        </authorList>
    </citation>
    <scope>NUCLEOTIDE SEQUENCE [LARGE SCALE GENOMIC DNA]</scope>
    <source>
        <strain evidence="1 2">253</strain>
    </source>
</reference>
<dbReference type="InterPro" id="IPR012710">
    <property type="entry name" value="Phosphonoacetate_hydro"/>
</dbReference>
<dbReference type="PANTHER" id="PTHR10151">
    <property type="entry name" value="ECTONUCLEOTIDE PYROPHOSPHATASE/PHOSPHODIESTERASE"/>
    <property type="match status" value="1"/>
</dbReference>
<sequence length="419" mass="44755">MSAPIALHGRHYALPQRPTVVVCIDGCDPEYIARGIADGVCPAIARFFEEGFGAVADCVMPSFTNPNNVSVVTGAPPAVHGIGGNYYLDRDTGREIMMTDAALLRGDTLLGLMSQAGVPTAAITAKDKLRKVLGHGLRGICFSSEKADQCSEAEHGVADVAALVGRPRPDMYSGDLSLYVLDAGLALLRQGRARLLYLSLSDYIQHKHAPGEPESDAFLRAIDARLQAFVDAGAVVACIADHGMSHKTDAQGRPNAIFLQDLLEARFGAGSARIICPITDPFVRHHGALGSFVRGYARNPADIEAMMQAAAAIDGVQEVLSREQAAQRLGLPLDREADFVVISHESYVLGSRADEHDLSTVGDHPLRSHGGYSEQPVPFFLSQPLSPAYRERAAQGGLRNFDIFDFALNGVQTQAAADA</sequence>
<dbReference type="PANTHER" id="PTHR10151:SF120">
    <property type="entry name" value="BIS(5'-ADENOSYL)-TRIPHOSPHATASE"/>
    <property type="match status" value="1"/>
</dbReference>
<dbReference type="AlphaFoldDB" id="A0A0C6P4F1"/>
<dbReference type="HOGENOM" id="CLU_031297_0_0_4"/>
<accession>A0A0C6P4F1</accession>
<dbReference type="KEGG" id="bbh:BN112_2433"/>
<dbReference type="InterPro" id="IPR023116">
    <property type="entry name" value="Phosphonoacetate_hydro_insert"/>
</dbReference>